<dbReference type="InterPro" id="IPR056002">
    <property type="entry name" value="DUF7580"/>
</dbReference>
<dbReference type="PANTHER" id="PTHR35186:SF4">
    <property type="entry name" value="PRION-INHIBITION AND PROPAGATION HELO DOMAIN-CONTAINING PROTEIN"/>
    <property type="match status" value="1"/>
</dbReference>
<evidence type="ECO:0000313" key="2">
    <source>
        <dbReference type="EMBL" id="KAF5672516.1"/>
    </source>
</evidence>
<sequence length="526" mass="58685">MSDFEMVGVVLGSIPIVISALEYYTKGLDTFQNFKIYKRILQRLILTLKTEHLTLQNVCEKLLNRIAPQVHIEEMIGNPFGDRWKEKEIFDKLRLRLWTSLSVFHERIQDISEAIEEMMEKLKIDTSSGGVSFEASSTRKLFKQVRFVLQKANHEEALARIREGVSALEGVADSNKGLEPTRKSRSDGRLNKLVKGMLNSIYHALRGTINCKSPSPRQWNEVVIKSSKYSTSTASTQIGTSASQTTGFLTPSSRVSAMFGQQSTQTLTVGSATESLAMSTFRTMAISSRHINNLCEIMQSMGKKKQGDSCGHIQECHTQENLKYDVCVQECLDNGGEWSLVPLKQLLQDPSLLYHERLRLAYMIACSALQMQGTPWINVIPSSEEIYVCRKKGLLQFQHVFVLRYFPECIQSSAPTTSPNLFLLYLGILLIELILGQSMPDIDSSQTHGREPSLPGYILDYDAASKLLGRVKTAGGAGYYKAVEGCLKSYMYKPDAADGTSSFQSDIISSIISPLEQDLRSAAAVL</sequence>
<dbReference type="OrthoDB" id="3565018at2759"/>
<feature type="domain" description="DUF7580" evidence="1">
    <location>
        <begin position="282"/>
        <end position="520"/>
    </location>
</feature>
<dbReference type="EMBL" id="JAAGWQ010000059">
    <property type="protein sequence ID" value="KAF5672516.1"/>
    <property type="molecule type" value="Genomic_DNA"/>
</dbReference>
<name>A0A8H5TMC6_FUSHE</name>
<reference evidence="2 3" key="1">
    <citation type="submission" date="2020-05" db="EMBL/GenBank/DDBJ databases">
        <title>Identification and distribution of gene clusters putatively required for synthesis of sphingolipid metabolism inhibitors in phylogenetically diverse species of the filamentous fungus Fusarium.</title>
        <authorList>
            <person name="Kim H.-S."/>
            <person name="Busman M."/>
            <person name="Brown D.W."/>
            <person name="Divon H."/>
            <person name="Uhlig S."/>
            <person name="Proctor R.H."/>
        </authorList>
    </citation>
    <scope>NUCLEOTIDE SEQUENCE [LARGE SCALE GENOMIC DNA]</scope>
    <source>
        <strain evidence="2 3">NRRL 20693</strain>
    </source>
</reference>
<organism evidence="2 3">
    <name type="scientific">Fusarium heterosporum</name>
    <dbReference type="NCBI Taxonomy" id="42747"/>
    <lineage>
        <taxon>Eukaryota</taxon>
        <taxon>Fungi</taxon>
        <taxon>Dikarya</taxon>
        <taxon>Ascomycota</taxon>
        <taxon>Pezizomycotina</taxon>
        <taxon>Sordariomycetes</taxon>
        <taxon>Hypocreomycetidae</taxon>
        <taxon>Hypocreales</taxon>
        <taxon>Nectriaceae</taxon>
        <taxon>Fusarium</taxon>
        <taxon>Fusarium heterosporum species complex</taxon>
    </lineage>
</organism>
<accession>A0A8H5TMC6</accession>
<dbReference type="Pfam" id="PF24476">
    <property type="entry name" value="DUF7580"/>
    <property type="match status" value="1"/>
</dbReference>
<dbReference type="AlphaFoldDB" id="A0A8H5TMC6"/>
<evidence type="ECO:0000313" key="3">
    <source>
        <dbReference type="Proteomes" id="UP000567885"/>
    </source>
</evidence>
<dbReference type="PANTHER" id="PTHR35186">
    <property type="entry name" value="ANK_REP_REGION DOMAIN-CONTAINING PROTEIN"/>
    <property type="match status" value="1"/>
</dbReference>
<dbReference type="Proteomes" id="UP000567885">
    <property type="component" value="Unassembled WGS sequence"/>
</dbReference>
<proteinExistence type="predicted"/>
<keyword evidence="3" id="KW-1185">Reference proteome</keyword>
<comment type="caution">
    <text evidence="2">The sequence shown here is derived from an EMBL/GenBank/DDBJ whole genome shotgun (WGS) entry which is preliminary data.</text>
</comment>
<evidence type="ECO:0000259" key="1">
    <source>
        <dbReference type="Pfam" id="PF24476"/>
    </source>
</evidence>
<gene>
    <name evidence="2" type="ORF">FHETE_3650</name>
</gene>
<protein>
    <recommendedName>
        <fullName evidence="1">DUF7580 domain-containing protein</fullName>
    </recommendedName>
</protein>